<dbReference type="Gene3D" id="3.80.10.10">
    <property type="entry name" value="Ribonuclease Inhibitor"/>
    <property type="match status" value="1"/>
</dbReference>
<protein>
    <submittedName>
        <fullName evidence="4">Uncharacterized protein</fullName>
    </submittedName>
</protein>
<name>A0A9W8G9E1_9FUNG</name>
<dbReference type="SMART" id="SM00369">
    <property type="entry name" value="LRR_TYP"/>
    <property type="match status" value="3"/>
</dbReference>
<proteinExistence type="predicted"/>
<evidence type="ECO:0000313" key="4">
    <source>
        <dbReference type="EMBL" id="KAJ2678946.1"/>
    </source>
</evidence>
<evidence type="ECO:0000313" key="5">
    <source>
        <dbReference type="Proteomes" id="UP001151518"/>
    </source>
</evidence>
<organism evidence="4 5">
    <name type="scientific">Coemansia spiralis</name>
    <dbReference type="NCBI Taxonomy" id="417178"/>
    <lineage>
        <taxon>Eukaryota</taxon>
        <taxon>Fungi</taxon>
        <taxon>Fungi incertae sedis</taxon>
        <taxon>Zoopagomycota</taxon>
        <taxon>Kickxellomycotina</taxon>
        <taxon>Kickxellomycetes</taxon>
        <taxon>Kickxellales</taxon>
        <taxon>Kickxellaceae</taxon>
        <taxon>Coemansia</taxon>
    </lineage>
</organism>
<comment type="caution">
    <text evidence="4">The sequence shown here is derived from an EMBL/GenBank/DDBJ whole genome shotgun (WGS) entry which is preliminary data.</text>
</comment>
<evidence type="ECO:0000256" key="1">
    <source>
        <dbReference type="ARBA" id="ARBA00022614"/>
    </source>
</evidence>
<gene>
    <name evidence="4" type="ORF">GGI25_001935</name>
</gene>
<dbReference type="InterPro" id="IPR003591">
    <property type="entry name" value="Leu-rich_rpt_typical-subtyp"/>
</dbReference>
<keyword evidence="2" id="KW-0677">Repeat</keyword>
<sequence>MWSPYPDHYLTLWAMPTEDKGKIQGKSNTKPCSKGSDASSRRRQIQWWQISRDFKVDTTQLSKHSNSRPRGKTSEVLATHKLNLGNQSIKRLSIPVSSVPFLTGLVELRMPQNKLKHLPNSLFMLTQLEILNLENNYLEETNMSDHLWRNLVHLRVLFLAGNQFRQLPPSLGRIPRLFYLDVSDNPLLTHLPVELLVSPSLGTLAANRCSTELADCILGDSGGYGQEDMPDGDRKHLPLLEMAPGSPKDSRRALVPSLSGICVRQIYTAINKCLEDEKKAATQEKGSESGDILYGDKCAKQRLIATACERIRRSPDDYVVSDLLVNALDSAENLALCSVCDAPVFYSSFSIVRAIDNWGLPISFHCCSSQCRSEAITMPITREAGSLPLV</sequence>
<dbReference type="PANTHER" id="PTHR48051">
    <property type="match status" value="1"/>
</dbReference>
<dbReference type="Pfam" id="PF00560">
    <property type="entry name" value="LRR_1"/>
    <property type="match status" value="1"/>
</dbReference>
<keyword evidence="1" id="KW-0433">Leucine-rich repeat</keyword>
<reference evidence="4" key="1">
    <citation type="submission" date="2022-07" db="EMBL/GenBank/DDBJ databases">
        <title>Phylogenomic reconstructions and comparative analyses of Kickxellomycotina fungi.</title>
        <authorList>
            <person name="Reynolds N.K."/>
            <person name="Stajich J.E."/>
            <person name="Barry K."/>
            <person name="Grigoriev I.V."/>
            <person name="Crous P."/>
            <person name="Smith M.E."/>
        </authorList>
    </citation>
    <scope>NUCLEOTIDE SEQUENCE</scope>
    <source>
        <strain evidence="4">NRRL 3115</strain>
    </source>
</reference>
<dbReference type="InterPro" id="IPR001611">
    <property type="entry name" value="Leu-rich_rpt"/>
</dbReference>
<dbReference type="OrthoDB" id="1394818at2759"/>
<dbReference type="AlphaFoldDB" id="A0A9W8G9E1"/>
<dbReference type="PANTHER" id="PTHR48051:SF1">
    <property type="entry name" value="RAS SUPPRESSOR PROTEIN 1"/>
    <property type="match status" value="1"/>
</dbReference>
<dbReference type="InterPro" id="IPR032675">
    <property type="entry name" value="LRR_dom_sf"/>
</dbReference>
<dbReference type="GO" id="GO:0005737">
    <property type="term" value="C:cytoplasm"/>
    <property type="evidence" value="ECO:0007669"/>
    <property type="project" value="TreeGrafter"/>
</dbReference>
<accession>A0A9W8G9E1</accession>
<evidence type="ECO:0000256" key="3">
    <source>
        <dbReference type="SAM" id="MobiDB-lite"/>
    </source>
</evidence>
<dbReference type="EMBL" id="JANBTW010000016">
    <property type="protein sequence ID" value="KAJ2678946.1"/>
    <property type="molecule type" value="Genomic_DNA"/>
</dbReference>
<dbReference type="InterPro" id="IPR050216">
    <property type="entry name" value="LRR_domain-containing"/>
</dbReference>
<feature type="region of interest" description="Disordered" evidence="3">
    <location>
        <begin position="20"/>
        <end position="41"/>
    </location>
</feature>
<evidence type="ECO:0000256" key="2">
    <source>
        <dbReference type="ARBA" id="ARBA00022737"/>
    </source>
</evidence>
<dbReference type="SUPFAM" id="SSF52058">
    <property type="entry name" value="L domain-like"/>
    <property type="match status" value="1"/>
</dbReference>
<dbReference type="Proteomes" id="UP001151518">
    <property type="component" value="Unassembled WGS sequence"/>
</dbReference>